<evidence type="ECO:0000313" key="3">
    <source>
        <dbReference type="Proteomes" id="UP000199651"/>
    </source>
</evidence>
<dbReference type="Proteomes" id="UP000199651">
    <property type="component" value="Unassembled WGS sequence"/>
</dbReference>
<name>A0A1H0W804_9PSEU</name>
<dbReference type="OrthoDB" id="3690688at2"/>
<feature type="region of interest" description="Disordered" evidence="1">
    <location>
        <begin position="82"/>
        <end position="106"/>
    </location>
</feature>
<evidence type="ECO:0000313" key="2">
    <source>
        <dbReference type="EMBL" id="SDP86864.1"/>
    </source>
</evidence>
<gene>
    <name evidence="2" type="ORF">SAMN05192558_11880</name>
</gene>
<reference evidence="3" key="1">
    <citation type="submission" date="2016-10" db="EMBL/GenBank/DDBJ databases">
        <authorList>
            <person name="Varghese N."/>
            <person name="Submissions S."/>
        </authorList>
    </citation>
    <scope>NUCLEOTIDE SEQUENCE [LARGE SCALE GENOMIC DNA]</scope>
    <source>
        <strain evidence="3">IBRC-M 10655</strain>
    </source>
</reference>
<accession>A0A1H0W804</accession>
<organism evidence="2 3">
    <name type="scientific">Actinokineospora alba</name>
    <dbReference type="NCBI Taxonomy" id="504798"/>
    <lineage>
        <taxon>Bacteria</taxon>
        <taxon>Bacillati</taxon>
        <taxon>Actinomycetota</taxon>
        <taxon>Actinomycetes</taxon>
        <taxon>Pseudonocardiales</taxon>
        <taxon>Pseudonocardiaceae</taxon>
        <taxon>Actinokineospora</taxon>
    </lineage>
</organism>
<evidence type="ECO:0000256" key="1">
    <source>
        <dbReference type="SAM" id="MobiDB-lite"/>
    </source>
</evidence>
<protein>
    <submittedName>
        <fullName evidence="2">Uncharacterized protein</fullName>
    </submittedName>
</protein>
<keyword evidence="3" id="KW-1185">Reference proteome</keyword>
<dbReference type="InterPro" id="IPR001387">
    <property type="entry name" value="Cro/C1-type_HTH"/>
</dbReference>
<proteinExistence type="predicted"/>
<dbReference type="STRING" id="504798.SAMN05421871_11780"/>
<dbReference type="CDD" id="cd00093">
    <property type="entry name" value="HTH_XRE"/>
    <property type="match status" value="1"/>
</dbReference>
<dbReference type="EMBL" id="FNJB01000018">
    <property type="protein sequence ID" value="SDP86864.1"/>
    <property type="molecule type" value="Genomic_DNA"/>
</dbReference>
<dbReference type="AlphaFoldDB" id="A0A1H0W804"/>
<sequence>MTEELAPARPFAEALRAAIHAGGVTLDRLAERLRERGTPVSLATLSYWQSGRSQPERPQSLAALANVEHLLGLPAGELGRLLESPKPRGRTVHRLPEPIDSAAPWSDPEGFDRMVVGVDISQDNQLTRLSVHDLIVVGADRAKHVQRTRQVLRAEQDGVDRLVIVAWGESPDEPVPEVVPVRNCAIGRVSRDERTGQVATELLFGHTLAKRETVLIEHEIRCPEPLSQAYEHERVSRLPVREYLIEVRFDPAAPPAHVVRFSDVDGKERVKALTLDSAHTAHALAMDLEPGRYGIRWSWR</sequence>
<dbReference type="RefSeq" id="WP_091383612.1">
    <property type="nucleotide sequence ID" value="NZ_FNDV01000017.1"/>
</dbReference>